<reference evidence="2 3" key="1">
    <citation type="submission" date="2024-12" db="EMBL/GenBank/DDBJ databases">
        <title>The unique morphological basis and parallel evolutionary history of personate flowers in Penstemon.</title>
        <authorList>
            <person name="Depatie T.H."/>
            <person name="Wessinger C.A."/>
        </authorList>
    </citation>
    <scope>NUCLEOTIDE SEQUENCE [LARGE SCALE GENOMIC DNA]</scope>
    <source>
        <strain evidence="2">WTNN_2</strain>
        <tissue evidence="2">Leaf</tissue>
    </source>
</reference>
<evidence type="ECO:0000259" key="1">
    <source>
        <dbReference type="Pfam" id="PF13963"/>
    </source>
</evidence>
<feature type="domain" description="Transposase-associated" evidence="1">
    <location>
        <begin position="7"/>
        <end position="85"/>
    </location>
</feature>
<evidence type="ECO:0000313" key="2">
    <source>
        <dbReference type="EMBL" id="KAL3831147.1"/>
    </source>
</evidence>
<name>A0ABD3T2S8_9LAMI</name>
<dbReference type="PANTHER" id="PTHR10775:SF193">
    <property type="entry name" value="DUF4216 DOMAIN-CONTAINING PROTEIN"/>
    <property type="match status" value="1"/>
</dbReference>
<organism evidence="2 3">
    <name type="scientific">Penstemon smallii</name>
    <dbReference type="NCBI Taxonomy" id="265156"/>
    <lineage>
        <taxon>Eukaryota</taxon>
        <taxon>Viridiplantae</taxon>
        <taxon>Streptophyta</taxon>
        <taxon>Embryophyta</taxon>
        <taxon>Tracheophyta</taxon>
        <taxon>Spermatophyta</taxon>
        <taxon>Magnoliopsida</taxon>
        <taxon>eudicotyledons</taxon>
        <taxon>Gunneridae</taxon>
        <taxon>Pentapetalae</taxon>
        <taxon>asterids</taxon>
        <taxon>lamiids</taxon>
        <taxon>Lamiales</taxon>
        <taxon>Plantaginaceae</taxon>
        <taxon>Cheloneae</taxon>
        <taxon>Penstemon</taxon>
    </lineage>
</organism>
<dbReference type="AlphaFoldDB" id="A0ABD3T2S8"/>
<protein>
    <recommendedName>
        <fullName evidence="1">Transposase-associated domain-containing protein</fullName>
    </recommendedName>
</protein>
<evidence type="ECO:0000313" key="3">
    <source>
        <dbReference type="Proteomes" id="UP001634393"/>
    </source>
</evidence>
<dbReference type="Pfam" id="PF13963">
    <property type="entry name" value="Transpos_assoc"/>
    <property type="match status" value="1"/>
</dbReference>
<sequence>MDIRIQRGWMYNRMLGRDFNPEWLVGVNQFIEFAKSNIQSLGSRQIRCPCRKCKNKRYADYEEVHAHVLANGFVADYWYWTCHGEVQPYNLNTNIRASSSDHIMEDEEDNRYEDVVYDAMRGGSFDCTVGDTMNANIPPNAEAQKFYEILDAAQRPLYEGWNTQSELSLALQLMALKADYNMAHGCFNRMTQIMKTLPPKENLVPNDLYKAKKLVSKLGLSSKKIDCCENGCMLYYKEDQHLTKCKFCKFERFKSSKLGRDKRTSKPVPHKRMHYLPLIPRLKRLYASPKSAPHIR</sequence>
<dbReference type="EMBL" id="JBJXBP010000005">
    <property type="protein sequence ID" value="KAL3831147.1"/>
    <property type="molecule type" value="Genomic_DNA"/>
</dbReference>
<comment type="caution">
    <text evidence="2">The sequence shown here is derived from an EMBL/GenBank/DDBJ whole genome shotgun (WGS) entry which is preliminary data.</text>
</comment>
<dbReference type="PANTHER" id="PTHR10775">
    <property type="entry name" value="OS08G0208400 PROTEIN"/>
    <property type="match status" value="1"/>
</dbReference>
<gene>
    <name evidence="2" type="ORF">ACJIZ3_019949</name>
</gene>
<keyword evidence="3" id="KW-1185">Reference proteome</keyword>
<dbReference type="Proteomes" id="UP001634393">
    <property type="component" value="Unassembled WGS sequence"/>
</dbReference>
<dbReference type="InterPro" id="IPR029480">
    <property type="entry name" value="Transpos_assoc"/>
</dbReference>
<accession>A0ABD3T2S8</accession>
<proteinExistence type="predicted"/>